<organism evidence="1 2">
    <name type="scientific">Dreissena polymorpha</name>
    <name type="common">Zebra mussel</name>
    <name type="synonym">Mytilus polymorpha</name>
    <dbReference type="NCBI Taxonomy" id="45954"/>
    <lineage>
        <taxon>Eukaryota</taxon>
        <taxon>Metazoa</taxon>
        <taxon>Spiralia</taxon>
        <taxon>Lophotrochozoa</taxon>
        <taxon>Mollusca</taxon>
        <taxon>Bivalvia</taxon>
        <taxon>Autobranchia</taxon>
        <taxon>Heteroconchia</taxon>
        <taxon>Euheterodonta</taxon>
        <taxon>Imparidentia</taxon>
        <taxon>Neoheterodontei</taxon>
        <taxon>Myida</taxon>
        <taxon>Dreissenoidea</taxon>
        <taxon>Dreissenidae</taxon>
        <taxon>Dreissena</taxon>
    </lineage>
</organism>
<dbReference type="AlphaFoldDB" id="A0A9D4IZ62"/>
<protein>
    <submittedName>
        <fullName evidence="1">Uncharacterized protein</fullName>
    </submittedName>
</protein>
<comment type="caution">
    <text evidence="1">The sequence shown here is derived from an EMBL/GenBank/DDBJ whole genome shotgun (WGS) entry which is preliminary data.</text>
</comment>
<keyword evidence="2" id="KW-1185">Reference proteome</keyword>
<accession>A0A9D4IZ62</accession>
<evidence type="ECO:0000313" key="2">
    <source>
        <dbReference type="Proteomes" id="UP000828390"/>
    </source>
</evidence>
<gene>
    <name evidence="1" type="ORF">DPMN_145784</name>
</gene>
<dbReference type="EMBL" id="JAIWYP010000007">
    <property type="protein sequence ID" value="KAH3792290.1"/>
    <property type="molecule type" value="Genomic_DNA"/>
</dbReference>
<reference evidence="1" key="1">
    <citation type="journal article" date="2019" name="bioRxiv">
        <title>The Genome of the Zebra Mussel, Dreissena polymorpha: A Resource for Invasive Species Research.</title>
        <authorList>
            <person name="McCartney M.A."/>
            <person name="Auch B."/>
            <person name="Kono T."/>
            <person name="Mallez S."/>
            <person name="Zhang Y."/>
            <person name="Obille A."/>
            <person name="Becker A."/>
            <person name="Abrahante J.E."/>
            <person name="Garbe J."/>
            <person name="Badalamenti J.P."/>
            <person name="Herman A."/>
            <person name="Mangelson H."/>
            <person name="Liachko I."/>
            <person name="Sullivan S."/>
            <person name="Sone E.D."/>
            <person name="Koren S."/>
            <person name="Silverstein K.A.T."/>
            <person name="Beckman K.B."/>
            <person name="Gohl D.M."/>
        </authorList>
    </citation>
    <scope>NUCLEOTIDE SEQUENCE</scope>
    <source>
        <strain evidence="1">Duluth1</strain>
        <tissue evidence="1">Whole animal</tissue>
    </source>
</reference>
<proteinExistence type="predicted"/>
<sequence>MIVRRIIVLAVAKDSFCSEAVKDPKQTLKRTHLTVLKQRQSYILPSIFVQCKRIDGRCYESKKFAELNGAKQQ</sequence>
<dbReference type="Proteomes" id="UP000828390">
    <property type="component" value="Unassembled WGS sequence"/>
</dbReference>
<name>A0A9D4IZ62_DREPO</name>
<reference evidence="1" key="2">
    <citation type="submission" date="2020-11" db="EMBL/GenBank/DDBJ databases">
        <authorList>
            <person name="McCartney M.A."/>
            <person name="Auch B."/>
            <person name="Kono T."/>
            <person name="Mallez S."/>
            <person name="Becker A."/>
            <person name="Gohl D.M."/>
            <person name="Silverstein K.A.T."/>
            <person name="Koren S."/>
            <person name="Bechman K.B."/>
            <person name="Herman A."/>
            <person name="Abrahante J.E."/>
            <person name="Garbe J."/>
        </authorList>
    </citation>
    <scope>NUCLEOTIDE SEQUENCE</scope>
    <source>
        <strain evidence="1">Duluth1</strain>
        <tissue evidence="1">Whole animal</tissue>
    </source>
</reference>
<evidence type="ECO:0000313" key="1">
    <source>
        <dbReference type="EMBL" id="KAH3792290.1"/>
    </source>
</evidence>